<dbReference type="SUPFAM" id="SSF56037">
    <property type="entry name" value="PheT/TilS domain"/>
    <property type="match status" value="1"/>
</dbReference>
<evidence type="ECO:0000256" key="8">
    <source>
        <dbReference type="ARBA" id="ARBA00022741"/>
    </source>
</evidence>
<keyword evidence="6 15" id="KW-0436">Ligase</keyword>
<evidence type="ECO:0000259" key="18">
    <source>
        <dbReference type="PROSITE" id="PS51447"/>
    </source>
</evidence>
<evidence type="ECO:0000256" key="5">
    <source>
        <dbReference type="ARBA" id="ARBA00022555"/>
    </source>
</evidence>
<dbReference type="PROSITE" id="PS51483">
    <property type="entry name" value="B5"/>
    <property type="match status" value="1"/>
</dbReference>
<dbReference type="PROSITE" id="PS51447">
    <property type="entry name" value="FDX_ACB"/>
    <property type="match status" value="1"/>
</dbReference>
<keyword evidence="5 16" id="KW-0820">tRNA-binding</keyword>
<name>A0ABT2UE17_9BACL</name>
<evidence type="ECO:0000256" key="3">
    <source>
        <dbReference type="ARBA" id="ARBA00011209"/>
    </source>
</evidence>
<dbReference type="Pfam" id="PF03484">
    <property type="entry name" value="B5"/>
    <property type="match status" value="1"/>
</dbReference>
<dbReference type="GO" id="GO:0004826">
    <property type="term" value="F:phenylalanine-tRNA ligase activity"/>
    <property type="evidence" value="ECO:0007669"/>
    <property type="project" value="UniProtKB-EC"/>
</dbReference>
<feature type="domain" description="FDX-ACB" evidence="18">
    <location>
        <begin position="728"/>
        <end position="821"/>
    </location>
</feature>
<evidence type="ECO:0000256" key="4">
    <source>
        <dbReference type="ARBA" id="ARBA00022490"/>
    </source>
</evidence>
<proteinExistence type="inferred from homology"/>
<dbReference type="SUPFAM" id="SSF50249">
    <property type="entry name" value="Nucleic acid-binding proteins"/>
    <property type="match status" value="1"/>
</dbReference>
<dbReference type="RefSeq" id="WP_262683533.1">
    <property type="nucleotide sequence ID" value="NZ_JAOQIO010000018.1"/>
</dbReference>
<dbReference type="SUPFAM" id="SSF54991">
    <property type="entry name" value="Anticodon-binding domain of PheRS"/>
    <property type="match status" value="1"/>
</dbReference>
<evidence type="ECO:0000313" key="21">
    <source>
        <dbReference type="Proteomes" id="UP001652445"/>
    </source>
</evidence>
<keyword evidence="8 15" id="KW-0547">Nucleotide-binding</keyword>
<accession>A0ABT2UE17</accession>
<evidence type="ECO:0000256" key="1">
    <source>
        <dbReference type="ARBA" id="ARBA00004496"/>
    </source>
</evidence>
<feature type="domain" description="B5" evidence="19">
    <location>
        <begin position="417"/>
        <end position="492"/>
    </location>
</feature>
<evidence type="ECO:0000313" key="20">
    <source>
        <dbReference type="EMBL" id="MCU6792132.1"/>
    </source>
</evidence>
<evidence type="ECO:0000256" key="12">
    <source>
        <dbReference type="ARBA" id="ARBA00022917"/>
    </source>
</evidence>
<organism evidence="20 21">
    <name type="scientific">Paenibacillus baimaensis</name>
    <dbReference type="NCBI Taxonomy" id="2982185"/>
    <lineage>
        <taxon>Bacteria</taxon>
        <taxon>Bacillati</taxon>
        <taxon>Bacillota</taxon>
        <taxon>Bacilli</taxon>
        <taxon>Bacillales</taxon>
        <taxon>Paenibacillaceae</taxon>
        <taxon>Paenibacillus</taxon>
    </lineage>
</organism>
<dbReference type="EMBL" id="JAOQIO010000018">
    <property type="protein sequence ID" value="MCU6792132.1"/>
    <property type="molecule type" value="Genomic_DNA"/>
</dbReference>
<dbReference type="InterPro" id="IPR045864">
    <property type="entry name" value="aa-tRNA-synth_II/BPL/LPL"/>
</dbReference>
<comment type="cofactor">
    <cofactor evidence="15">
        <name>Mg(2+)</name>
        <dbReference type="ChEBI" id="CHEBI:18420"/>
    </cofactor>
    <text evidence="15">Binds 2 magnesium ions per tetramer.</text>
</comment>
<dbReference type="InterPro" id="IPR005121">
    <property type="entry name" value="Fdx_antiC-bd"/>
</dbReference>
<dbReference type="Gene3D" id="3.30.70.380">
    <property type="entry name" value="Ferrodoxin-fold anticodon-binding domain"/>
    <property type="match status" value="1"/>
</dbReference>
<feature type="binding site" evidence="15">
    <location>
        <position position="480"/>
    </location>
    <ligand>
        <name>Mg(2+)</name>
        <dbReference type="ChEBI" id="CHEBI:18420"/>
        <note>shared with alpha subunit</note>
    </ligand>
</feature>
<feature type="binding site" evidence="15">
    <location>
        <position position="479"/>
    </location>
    <ligand>
        <name>Mg(2+)</name>
        <dbReference type="ChEBI" id="CHEBI:18420"/>
        <note>shared with alpha subunit</note>
    </ligand>
</feature>
<evidence type="ECO:0000259" key="19">
    <source>
        <dbReference type="PROSITE" id="PS51483"/>
    </source>
</evidence>
<dbReference type="SMART" id="SM00873">
    <property type="entry name" value="B3_4"/>
    <property type="match status" value="1"/>
</dbReference>
<dbReference type="Pfam" id="PF03147">
    <property type="entry name" value="FDX-ACB"/>
    <property type="match status" value="1"/>
</dbReference>
<dbReference type="Pfam" id="PF01588">
    <property type="entry name" value="tRNA_bind"/>
    <property type="match status" value="1"/>
</dbReference>
<keyword evidence="13 15" id="KW-0030">Aminoacyl-tRNA synthetase</keyword>
<keyword evidence="11 16" id="KW-0694">RNA-binding</keyword>
<keyword evidence="10 15" id="KW-0460">Magnesium</keyword>
<keyword evidence="7 15" id="KW-0479">Metal-binding</keyword>
<comment type="subunit">
    <text evidence="3 15">Tetramer of two alpha and two beta subunits.</text>
</comment>
<dbReference type="PANTHER" id="PTHR10947:SF0">
    <property type="entry name" value="PHENYLALANINE--TRNA LIGASE BETA SUBUNIT"/>
    <property type="match status" value="1"/>
</dbReference>
<reference evidence="20 21" key="1">
    <citation type="submission" date="2022-09" db="EMBL/GenBank/DDBJ databases">
        <authorList>
            <person name="Han X.L."/>
            <person name="Wang Q."/>
            <person name="Lu T."/>
        </authorList>
    </citation>
    <scope>NUCLEOTIDE SEQUENCE [LARGE SCALE GENOMIC DNA]</scope>
    <source>
        <strain evidence="20 21">WQ 127069</strain>
    </source>
</reference>
<evidence type="ECO:0000256" key="9">
    <source>
        <dbReference type="ARBA" id="ARBA00022840"/>
    </source>
</evidence>
<dbReference type="InterPro" id="IPR005146">
    <property type="entry name" value="B3/B4_tRNA-bd"/>
</dbReference>
<keyword evidence="4 15" id="KW-0963">Cytoplasm</keyword>
<dbReference type="InterPro" id="IPR036690">
    <property type="entry name" value="Fdx_antiC-bd_sf"/>
</dbReference>
<dbReference type="NCBIfam" id="NF045760">
    <property type="entry name" value="YtpR"/>
    <property type="match status" value="1"/>
</dbReference>
<dbReference type="InterPro" id="IPR005147">
    <property type="entry name" value="tRNA_synthase_B5-dom"/>
</dbReference>
<evidence type="ECO:0000256" key="11">
    <source>
        <dbReference type="ARBA" id="ARBA00022884"/>
    </source>
</evidence>
<dbReference type="InterPro" id="IPR020825">
    <property type="entry name" value="Phe-tRNA_synthase-like_B3/B4"/>
</dbReference>
<evidence type="ECO:0000256" key="10">
    <source>
        <dbReference type="ARBA" id="ARBA00022842"/>
    </source>
</evidence>
<comment type="caution">
    <text evidence="20">The sequence shown here is derived from an EMBL/GenBank/DDBJ whole genome shotgun (WGS) entry which is preliminary data.</text>
</comment>
<dbReference type="Proteomes" id="UP001652445">
    <property type="component" value="Unassembled WGS sequence"/>
</dbReference>
<dbReference type="Gene3D" id="3.50.40.10">
    <property type="entry name" value="Phenylalanyl-trna Synthetase, Chain B, domain 3"/>
    <property type="match status" value="1"/>
</dbReference>
<dbReference type="NCBIfam" id="TIGR00472">
    <property type="entry name" value="pheT_bact"/>
    <property type="match status" value="1"/>
</dbReference>
<dbReference type="InterPro" id="IPR012340">
    <property type="entry name" value="NA-bd_OB-fold"/>
</dbReference>
<feature type="domain" description="TRNA-binding" evidence="17">
    <location>
        <begin position="40"/>
        <end position="155"/>
    </location>
</feature>
<dbReference type="SUPFAM" id="SSF55681">
    <property type="entry name" value="Class II aaRS and biotin synthetases"/>
    <property type="match status" value="1"/>
</dbReference>
<evidence type="ECO:0000256" key="7">
    <source>
        <dbReference type="ARBA" id="ARBA00022723"/>
    </source>
</evidence>
<evidence type="ECO:0000256" key="6">
    <source>
        <dbReference type="ARBA" id="ARBA00022598"/>
    </source>
</evidence>
<evidence type="ECO:0000256" key="14">
    <source>
        <dbReference type="ARBA" id="ARBA00049255"/>
    </source>
</evidence>
<dbReference type="EC" id="6.1.1.20" evidence="15"/>
<dbReference type="CDD" id="cd02796">
    <property type="entry name" value="tRNA_bind_bactPheRS"/>
    <property type="match status" value="1"/>
</dbReference>
<dbReference type="Pfam" id="PF03483">
    <property type="entry name" value="B3_4"/>
    <property type="match status" value="1"/>
</dbReference>
<comment type="subcellular location">
    <subcellularLocation>
        <location evidence="1 15">Cytoplasm</location>
    </subcellularLocation>
</comment>
<dbReference type="SMART" id="SM00874">
    <property type="entry name" value="B5"/>
    <property type="match status" value="1"/>
</dbReference>
<comment type="catalytic activity">
    <reaction evidence="14 15">
        <text>tRNA(Phe) + L-phenylalanine + ATP = L-phenylalanyl-tRNA(Phe) + AMP + diphosphate + H(+)</text>
        <dbReference type="Rhea" id="RHEA:19413"/>
        <dbReference type="Rhea" id="RHEA-COMP:9668"/>
        <dbReference type="Rhea" id="RHEA-COMP:9699"/>
        <dbReference type="ChEBI" id="CHEBI:15378"/>
        <dbReference type="ChEBI" id="CHEBI:30616"/>
        <dbReference type="ChEBI" id="CHEBI:33019"/>
        <dbReference type="ChEBI" id="CHEBI:58095"/>
        <dbReference type="ChEBI" id="CHEBI:78442"/>
        <dbReference type="ChEBI" id="CHEBI:78531"/>
        <dbReference type="ChEBI" id="CHEBI:456215"/>
        <dbReference type="EC" id="6.1.1.20"/>
    </reaction>
</comment>
<dbReference type="SUPFAM" id="SSF46955">
    <property type="entry name" value="Putative DNA-binding domain"/>
    <property type="match status" value="1"/>
</dbReference>
<dbReference type="PANTHER" id="PTHR10947">
    <property type="entry name" value="PHENYLALANYL-TRNA SYNTHETASE BETA CHAIN AND LEUCINE-RICH REPEAT-CONTAINING PROTEIN 47"/>
    <property type="match status" value="1"/>
</dbReference>
<dbReference type="PROSITE" id="PS50886">
    <property type="entry name" value="TRBD"/>
    <property type="match status" value="1"/>
</dbReference>
<dbReference type="InterPro" id="IPR041616">
    <property type="entry name" value="PheRS_beta_core"/>
</dbReference>
<dbReference type="Pfam" id="PF17759">
    <property type="entry name" value="tRNA_synthFbeta"/>
    <property type="match status" value="1"/>
</dbReference>
<dbReference type="Gene3D" id="3.30.930.10">
    <property type="entry name" value="Bira Bifunctional Protein, Domain 2"/>
    <property type="match status" value="1"/>
</dbReference>
<comment type="similarity">
    <text evidence="2 15">Belongs to the phenylalanyl-tRNA synthetase beta subunit family. Type 1 subfamily.</text>
</comment>
<dbReference type="Gene3D" id="2.40.50.140">
    <property type="entry name" value="Nucleic acid-binding proteins"/>
    <property type="match status" value="1"/>
</dbReference>
<dbReference type="CDD" id="cd00769">
    <property type="entry name" value="PheRS_beta_core"/>
    <property type="match status" value="1"/>
</dbReference>
<dbReference type="Gene3D" id="3.30.56.10">
    <property type="match status" value="2"/>
</dbReference>
<evidence type="ECO:0000256" key="13">
    <source>
        <dbReference type="ARBA" id="ARBA00023146"/>
    </source>
</evidence>
<gene>
    <name evidence="15 20" type="primary">pheT</name>
    <name evidence="20" type="ORF">OB236_08335</name>
</gene>
<dbReference type="InterPro" id="IPR033714">
    <property type="entry name" value="tRNA_bind_bactPheRS"/>
</dbReference>
<dbReference type="HAMAP" id="MF_00283">
    <property type="entry name" value="Phe_tRNA_synth_beta1"/>
    <property type="match status" value="1"/>
</dbReference>
<dbReference type="InterPro" id="IPR002547">
    <property type="entry name" value="tRNA-bd_dom"/>
</dbReference>
<dbReference type="SMART" id="SM00896">
    <property type="entry name" value="FDX-ACB"/>
    <property type="match status" value="1"/>
</dbReference>
<feature type="binding site" evidence="15">
    <location>
        <position position="476"/>
    </location>
    <ligand>
        <name>Mg(2+)</name>
        <dbReference type="ChEBI" id="CHEBI:18420"/>
        <note>shared with alpha subunit</note>
    </ligand>
</feature>
<evidence type="ECO:0000259" key="17">
    <source>
        <dbReference type="PROSITE" id="PS50886"/>
    </source>
</evidence>
<sequence length="822" mass="89342">MKVSYQWLSQYVDVSGFTAAELAEKLTRSGVEIDSVEDRNKGVEGVYVGFVKSREKHPDADKLSVCKVDVGQGEDLQIVCGAKNVDAGQKVPVAIVGAKLPDGLNIKRAKLRGVESQGMICSAKELGLNDKLLPKEIQEGILVLPGDTEIGASILNVLGISDEVLDFDLTPNRSDCLSMLGAAYEIAAVLGRPVRLPDSEQGAADNVGAGKVARQASEQISVEITAKEQCSHYAAKLIEGVHVGTSPLWIQNRLMAAGIRPINNIVDITNYVMLEYGQPLHAFDADKLDNGHIDVRLAQSGEKLVTLDGVERSLEPHMLLITDGKKPVAIAGVMGGENSEVTSGTTRILLESAKFDGGTVRKTSRQLGLRSEASLRFEKEVNPEAVLPALNRAAALISQYADGQVATGTVESVSKQHNPVRIELSVGRINAYLGTTLSVEEVSEIFKRLHFDAEVSGETFHVNVPSRRGDITRGVDLIEEVARLYGYDNIPTTLMTGVTTPGALNKEQAIRRLARTLLTGSGLYEAVTYSFTHPQQINDFPGAFKESKPVTLSMPMSEDRSTLRTSLIPHLMEAATYNRNRNTDDVALFEIGKVFVTNEVSLTKLPEERLMLAILLTGKRQATHWSGKSVEVDFYDLKGVFENLVGYLGLTGKIGYTAAQPDGFHPGRTANITLQLPEGDQTQVIGTLGQLHPALQQQRDLADTYVLEVDFQALAAYADEQITYSPLPRFPAIGRDLSVVVNRDLQVGELTAKVKEVAGALLESIQVFDIYTGDRLGADKKSVALALVYRTLERTLTDEEVSELHAQVLTALEQSYGAELRK</sequence>
<evidence type="ECO:0000256" key="15">
    <source>
        <dbReference type="HAMAP-Rule" id="MF_00283"/>
    </source>
</evidence>
<protein>
    <recommendedName>
        <fullName evidence="15">Phenylalanine--tRNA ligase beta subunit</fullName>
        <ecNumber evidence="15">6.1.1.20</ecNumber>
    </recommendedName>
    <alternativeName>
        <fullName evidence="15">Phenylalanyl-tRNA synthetase beta subunit</fullName>
        <shortName evidence="15">PheRS</shortName>
    </alternativeName>
</protein>
<evidence type="ECO:0000256" key="2">
    <source>
        <dbReference type="ARBA" id="ARBA00008653"/>
    </source>
</evidence>
<dbReference type="InterPro" id="IPR045060">
    <property type="entry name" value="Phe-tRNA-ligase_IIc_bsu"/>
</dbReference>
<dbReference type="InterPro" id="IPR004532">
    <property type="entry name" value="Phe-tRNA-ligase_IIc_bsu_bact"/>
</dbReference>
<feature type="binding site" evidence="15">
    <location>
        <position position="470"/>
    </location>
    <ligand>
        <name>Mg(2+)</name>
        <dbReference type="ChEBI" id="CHEBI:18420"/>
        <note>shared with alpha subunit</note>
    </ligand>
</feature>
<keyword evidence="9 15" id="KW-0067">ATP-binding</keyword>
<keyword evidence="12 15" id="KW-0648">Protein biosynthesis</keyword>
<evidence type="ECO:0000256" key="16">
    <source>
        <dbReference type="PROSITE-ProRule" id="PRU00209"/>
    </source>
</evidence>
<keyword evidence="21" id="KW-1185">Reference proteome</keyword>
<dbReference type="InterPro" id="IPR009061">
    <property type="entry name" value="DNA-bd_dom_put_sf"/>
</dbReference>